<dbReference type="OrthoDB" id="4093188at2759"/>
<dbReference type="GO" id="GO:0031011">
    <property type="term" value="C:Ino80 complex"/>
    <property type="evidence" value="ECO:0007669"/>
    <property type="project" value="InterPro"/>
</dbReference>
<name>A0A423W5H8_CYTCH</name>
<dbReference type="EMBL" id="LJZO01000013">
    <property type="protein sequence ID" value="ROV98601.1"/>
    <property type="molecule type" value="Genomic_DNA"/>
</dbReference>
<evidence type="ECO:0000313" key="2">
    <source>
        <dbReference type="EMBL" id="ROV98601.1"/>
    </source>
</evidence>
<comment type="caution">
    <text evidence="2">The sequence shown here is derived from an EMBL/GenBank/DDBJ whole genome shotgun (WGS) entry which is preliminary data.</text>
</comment>
<feature type="compositionally biased region" description="Low complexity" evidence="1">
    <location>
        <begin position="241"/>
        <end position="252"/>
    </location>
</feature>
<feature type="compositionally biased region" description="Basic and acidic residues" evidence="1">
    <location>
        <begin position="45"/>
        <end position="58"/>
    </location>
</feature>
<feature type="region of interest" description="Disordered" evidence="1">
    <location>
        <begin position="1"/>
        <end position="161"/>
    </location>
</feature>
<feature type="compositionally biased region" description="Basic residues" evidence="1">
    <location>
        <begin position="124"/>
        <end position="135"/>
    </location>
</feature>
<protein>
    <recommendedName>
        <fullName evidence="4">INO80 complex subunit Ies4</fullName>
    </recommendedName>
</protein>
<dbReference type="Proteomes" id="UP000284375">
    <property type="component" value="Unassembled WGS sequence"/>
</dbReference>
<dbReference type="GO" id="GO:0006338">
    <property type="term" value="P:chromatin remodeling"/>
    <property type="evidence" value="ECO:0007669"/>
    <property type="project" value="InterPro"/>
</dbReference>
<evidence type="ECO:0008006" key="4">
    <source>
        <dbReference type="Google" id="ProtNLM"/>
    </source>
</evidence>
<gene>
    <name evidence="2" type="ORF">VSDG_04257</name>
</gene>
<sequence>MAPSIKTAGTAKDRRKSSSAASRLVTLKVSSDRLRTLLDPTSQSPKEDTPMKDAKDSPSAESASLQAAAASIPENASDSNPATPANGSTPVPSVMGPPGEGQGPKKKGVKRSAAAVNGDAASKIRGKPGPKKRQRILRDDGTLEPRPAAHRLGPKANQGAINAGLRALDRSGKPCRKWTKGGFQLKTFTGVHWEISRWTAPPKPKPVEVTPEAGVPASGPVSADGSSSKENKENGTQPIKSDSNSHSNNSNSGDVEMQSIPSVQASSPAPMPIAAGA</sequence>
<feature type="compositionally biased region" description="Low complexity" evidence="1">
    <location>
        <begin position="59"/>
        <end position="71"/>
    </location>
</feature>
<proteinExistence type="predicted"/>
<organism evidence="2 3">
    <name type="scientific">Cytospora chrysosperma</name>
    <name type="common">Cytospora canker fungus</name>
    <name type="synonym">Sphaeria chrysosperma</name>
    <dbReference type="NCBI Taxonomy" id="252740"/>
    <lineage>
        <taxon>Eukaryota</taxon>
        <taxon>Fungi</taxon>
        <taxon>Dikarya</taxon>
        <taxon>Ascomycota</taxon>
        <taxon>Pezizomycotina</taxon>
        <taxon>Sordariomycetes</taxon>
        <taxon>Sordariomycetidae</taxon>
        <taxon>Diaporthales</taxon>
        <taxon>Cytosporaceae</taxon>
        <taxon>Cytospora</taxon>
    </lineage>
</organism>
<feature type="compositionally biased region" description="Polar residues" evidence="1">
    <location>
        <begin position="74"/>
        <end position="91"/>
    </location>
</feature>
<evidence type="ECO:0000256" key="1">
    <source>
        <dbReference type="SAM" id="MobiDB-lite"/>
    </source>
</evidence>
<evidence type="ECO:0000313" key="3">
    <source>
        <dbReference type="Proteomes" id="UP000284375"/>
    </source>
</evidence>
<dbReference type="STRING" id="252740.A0A423W5H8"/>
<dbReference type="PANTHER" id="PTHR28061:SF1">
    <property type="entry name" value="INO80 COMPLEX SUBUNIT 4"/>
    <property type="match status" value="1"/>
</dbReference>
<dbReference type="Pfam" id="PF08193">
    <property type="entry name" value="INO80_Ies4"/>
    <property type="match status" value="1"/>
</dbReference>
<dbReference type="PANTHER" id="PTHR28061">
    <property type="entry name" value="INO EIGHTY SUBUNIT 4"/>
    <property type="match status" value="1"/>
</dbReference>
<accession>A0A423W5H8</accession>
<dbReference type="AlphaFoldDB" id="A0A423W5H8"/>
<dbReference type="InterPro" id="IPR013175">
    <property type="entry name" value="INO80_su_Ies4"/>
</dbReference>
<feature type="region of interest" description="Disordered" evidence="1">
    <location>
        <begin position="198"/>
        <end position="277"/>
    </location>
</feature>
<keyword evidence="3" id="KW-1185">Reference proteome</keyword>
<reference evidence="2 3" key="1">
    <citation type="submission" date="2015-09" db="EMBL/GenBank/DDBJ databases">
        <title>Host preference determinants of Valsa canker pathogens revealed by comparative genomics.</title>
        <authorList>
            <person name="Yin Z."/>
            <person name="Huang L."/>
        </authorList>
    </citation>
    <scope>NUCLEOTIDE SEQUENCE [LARGE SCALE GENOMIC DNA]</scope>
    <source>
        <strain evidence="2 3">YSFL</strain>
    </source>
</reference>